<sequence>MDPETVRKINLVEALADIYPDSAALPDDAAQSWTEEQIRRHFGGAARLGEGASIGNGFWMTAHGGAVETLLDEATAELGKLEFSPMLATIEISFRIVKAVPLHTTLRLDCEACTFWPPRLALEDCSTPE</sequence>
<evidence type="ECO:0000313" key="1">
    <source>
        <dbReference type="EMBL" id="KAK9833287.1"/>
    </source>
</evidence>
<protein>
    <submittedName>
        <fullName evidence="1">Uncharacterized protein</fullName>
    </submittedName>
</protein>
<dbReference type="InterPro" id="IPR029069">
    <property type="entry name" value="HotDog_dom_sf"/>
</dbReference>
<name>A0AAW1RHT0_9CHLO</name>
<gene>
    <name evidence="1" type="ORF">WJX81_003342</name>
</gene>
<dbReference type="Gene3D" id="3.10.129.10">
    <property type="entry name" value="Hotdog Thioesterase"/>
    <property type="match status" value="1"/>
</dbReference>
<keyword evidence="2" id="KW-1185">Reference proteome</keyword>
<dbReference type="EMBL" id="JALJOU010000037">
    <property type="protein sequence ID" value="KAK9833287.1"/>
    <property type="molecule type" value="Genomic_DNA"/>
</dbReference>
<accession>A0AAW1RHT0</accession>
<comment type="caution">
    <text evidence="1">The sequence shown here is derived from an EMBL/GenBank/DDBJ whole genome shotgun (WGS) entry which is preliminary data.</text>
</comment>
<dbReference type="SUPFAM" id="SSF54637">
    <property type="entry name" value="Thioesterase/thiol ester dehydrase-isomerase"/>
    <property type="match status" value="1"/>
</dbReference>
<dbReference type="Proteomes" id="UP001445335">
    <property type="component" value="Unassembled WGS sequence"/>
</dbReference>
<evidence type="ECO:0000313" key="2">
    <source>
        <dbReference type="Proteomes" id="UP001445335"/>
    </source>
</evidence>
<organism evidence="1 2">
    <name type="scientific">Elliptochloris bilobata</name>
    <dbReference type="NCBI Taxonomy" id="381761"/>
    <lineage>
        <taxon>Eukaryota</taxon>
        <taxon>Viridiplantae</taxon>
        <taxon>Chlorophyta</taxon>
        <taxon>core chlorophytes</taxon>
        <taxon>Trebouxiophyceae</taxon>
        <taxon>Trebouxiophyceae incertae sedis</taxon>
        <taxon>Elliptochloris clade</taxon>
        <taxon>Elliptochloris</taxon>
    </lineage>
</organism>
<reference evidence="1 2" key="1">
    <citation type="journal article" date="2024" name="Nat. Commun.">
        <title>Phylogenomics reveals the evolutionary origins of lichenization in chlorophyte algae.</title>
        <authorList>
            <person name="Puginier C."/>
            <person name="Libourel C."/>
            <person name="Otte J."/>
            <person name="Skaloud P."/>
            <person name="Haon M."/>
            <person name="Grisel S."/>
            <person name="Petersen M."/>
            <person name="Berrin J.G."/>
            <person name="Delaux P.M."/>
            <person name="Dal Grande F."/>
            <person name="Keller J."/>
        </authorList>
    </citation>
    <scope>NUCLEOTIDE SEQUENCE [LARGE SCALE GENOMIC DNA]</scope>
    <source>
        <strain evidence="1 2">SAG 245.80</strain>
    </source>
</reference>
<dbReference type="AlphaFoldDB" id="A0AAW1RHT0"/>
<proteinExistence type="predicted"/>